<feature type="compositionally biased region" description="Basic residues" evidence="1">
    <location>
        <begin position="32"/>
        <end position="41"/>
    </location>
</feature>
<comment type="caution">
    <text evidence="2">The sequence shown here is derived from an EMBL/GenBank/DDBJ whole genome shotgun (WGS) entry which is preliminary data.</text>
</comment>
<accession>A0A1N7RL47</accession>
<protein>
    <submittedName>
        <fullName evidence="2">Uncharacterized protein</fullName>
    </submittedName>
</protein>
<dbReference type="Proteomes" id="UP000195569">
    <property type="component" value="Unassembled WGS sequence"/>
</dbReference>
<sequence>MPGRAPSIAVDRSGANLAVPGGLNKVYPHSPHLPRRVRPRPSVRAAHAGRWGNTL</sequence>
<keyword evidence="3" id="KW-1185">Reference proteome</keyword>
<evidence type="ECO:0000256" key="1">
    <source>
        <dbReference type="SAM" id="MobiDB-lite"/>
    </source>
</evidence>
<gene>
    <name evidence="2" type="ORF">BN2476_70009</name>
</gene>
<dbReference type="EMBL" id="CYGY02000007">
    <property type="protein sequence ID" value="SIT35823.1"/>
    <property type="molecule type" value="Genomic_DNA"/>
</dbReference>
<reference evidence="2" key="1">
    <citation type="submission" date="2016-12" db="EMBL/GenBank/DDBJ databases">
        <authorList>
            <person name="Moulin L."/>
        </authorList>
    </citation>
    <scope>NUCLEOTIDE SEQUENCE [LARGE SCALE GENOMIC DNA]</scope>
    <source>
        <strain evidence="2">STM 7183</strain>
    </source>
</reference>
<name>A0A1N7RL47_9BURK</name>
<dbReference type="AlphaFoldDB" id="A0A1N7RL47"/>
<evidence type="ECO:0000313" key="3">
    <source>
        <dbReference type="Proteomes" id="UP000195569"/>
    </source>
</evidence>
<organism evidence="2 3">
    <name type="scientific">Paraburkholderia piptadeniae</name>
    <dbReference type="NCBI Taxonomy" id="1701573"/>
    <lineage>
        <taxon>Bacteria</taxon>
        <taxon>Pseudomonadati</taxon>
        <taxon>Pseudomonadota</taxon>
        <taxon>Betaproteobacteria</taxon>
        <taxon>Burkholderiales</taxon>
        <taxon>Burkholderiaceae</taxon>
        <taxon>Paraburkholderia</taxon>
    </lineage>
</organism>
<proteinExistence type="predicted"/>
<evidence type="ECO:0000313" key="2">
    <source>
        <dbReference type="EMBL" id="SIT35823.1"/>
    </source>
</evidence>
<feature type="region of interest" description="Disordered" evidence="1">
    <location>
        <begin position="21"/>
        <end position="55"/>
    </location>
</feature>